<reference evidence="2 3" key="1">
    <citation type="submission" date="2023-10" db="EMBL/GenBank/DDBJ databases">
        <title>Glaciecola aquimarina strain GGW-M5 nov., isolated from a coastal seawater.</title>
        <authorList>
            <person name="Bayburt H."/>
            <person name="Kim J.M."/>
            <person name="Choi B.J."/>
            <person name="Jeon C.O."/>
        </authorList>
    </citation>
    <scope>NUCLEOTIDE SEQUENCE [LARGE SCALE GENOMIC DNA]</scope>
    <source>
        <strain evidence="2 3">KCTC 32108</strain>
    </source>
</reference>
<evidence type="ECO:0000256" key="1">
    <source>
        <dbReference type="SAM" id="SignalP"/>
    </source>
</evidence>
<dbReference type="PANTHER" id="PTHR42732:SF1">
    <property type="entry name" value="BETA-MANNOSIDASE"/>
    <property type="match status" value="1"/>
</dbReference>
<dbReference type="Gene3D" id="2.60.120.260">
    <property type="entry name" value="Galactose-binding domain-like"/>
    <property type="match status" value="1"/>
</dbReference>
<comment type="caution">
    <text evidence="2">The sequence shown here is derived from an EMBL/GenBank/DDBJ whole genome shotgun (WGS) entry which is preliminary data.</text>
</comment>
<keyword evidence="3" id="KW-1185">Reference proteome</keyword>
<dbReference type="EMBL" id="JAWDIO010000002">
    <property type="protein sequence ID" value="MDU0354557.1"/>
    <property type="molecule type" value="Genomic_DNA"/>
</dbReference>
<proteinExistence type="predicted"/>
<evidence type="ECO:0000313" key="3">
    <source>
        <dbReference type="Proteomes" id="UP001247805"/>
    </source>
</evidence>
<sequence length="113" mass="12683">MRLKISHLIVVFSLFSVGVFSQALPEGYPHTERSKVMLTAGWKFHLGDPEAAYYATDFDDASWQSVSVPHTLALTSLALNGVRDSKVQETFQREVGWYKRTIKVTADSSKSVF</sequence>
<gene>
    <name evidence="2" type="ORF">RS130_11975</name>
</gene>
<dbReference type="PANTHER" id="PTHR42732">
    <property type="entry name" value="BETA-GALACTOSIDASE"/>
    <property type="match status" value="1"/>
</dbReference>
<dbReference type="InterPro" id="IPR051913">
    <property type="entry name" value="GH2_Domain-Containing"/>
</dbReference>
<feature type="signal peptide" evidence="1">
    <location>
        <begin position="1"/>
        <end position="23"/>
    </location>
</feature>
<protein>
    <recommendedName>
        <fullName evidence="4">Beta-galactosidase</fullName>
    </recommendedName>
</protein>
<name>A0ABU3SX49_9ALTE</name>
<accession>A0ABU3SX49</accession>
<evidence type="ECO:0008006" key="4">
    <source>
        <dbReference type="Google" id="ProtNLM"/>
    </source>
</evidence>
<dbReference type="InterPro" id="IPR008979">
    <property type="entry name" value="Galactose-bd-like_sf"/>
</dbReference>
<evidence type="ECO:0000313" key="2">
    <source>
        <dbReference type="EMBL" id="MDU0354557.1"/>
    </source>
</evidence>
<keyword evidence="1" id="KW-0732">Signal</keyword>
<feature type="chain" id="PRO_5046236210" description="Beta-galactosidase" evidence="1">
    <location>
        <begin position="24"/>
        <end position="113"/>
    </location>
</feature>
<dbReference type="RefSeq" id="WP_316026148.1">
    <property type="nucleotide sequence ID" value="NZ_JAWDIO010000002.1"/>
</dbReference>
<dbReference type="Proteomes" id="UP001247805">
    <property type="component" value="Unassembled WGS sequence"/>
</dbReference>
<organism evidence="2 3">
    <name type="scientific">Paraglaciecola aquimarina</name>
    <dbReference type="NCBI Taxonomy" id="1235557"/>
    <lineage>
        <taxon>Bacteria</taxon>
        <taxon>Pseudomonadati</taxon>
        <taxon>Pseudomonadota</taxon>
        <taxon>Gammaproteobacteria</taxon>
        <taxon>Alteromonadales</taxon>
        <taxon>Alteromonadaceae</taxon>
        <taxon>Paraglaciecola</taxon>
    </lineage>
</organism>
<dbReference type="SUPFAM" id="SSF49785">
    <property type="entry name" value="Galactose-binding domain-like"/>
    <property type="match status" value="1"/>
</dbReference>